<organism evidence="3 4">
    <name type="scientific">Neonectria magnoliae</name>
    <dbReference type="NCBI Taxonomy" id="2732573"/>
    <lineage>
        <taxon>Eukaryota</taxon>
        <taxon>Fungi</taxon>
        <taxon>Dikarya</taxon>
        <taxon>Ascomycota</taxon>
        <taxon>Pezizomycotina</taxon>
        <taxon>Sordariomycetes</taxon>
        <taxon>Hypocreomycetidae</taxon>
        <taxon>Hypocreales</taxon>
        <taxon>Nectriaceae</taxon>
        <taxon>Neonectria</taxon>
    </lineage>
</organism>
<feature type="compositionally biased region" description="Polar residues" evidence="2">
    <location>
        <begin position="328"/>
        <end position="340"/>
    </location>
</feature>
<dbReference type="EMBL" id="JAZAVK010000027">
    <property type="protein sequence ID" value="KAK7429668.1"/>
    <property type="molecule type" value="Genomic_DNA"/>
</dbReference>
<sequence>MGAKSVERIARIGDLAMNHQDNVHKIDLVNKDEDSRRLKLRVLSLRDENALLKDKVAQRDSRLSLLGRKGDDVLAELEEARENAKLQDAKLKKQANELAALKTELESLNGSMQDSSKALQEKYALDRELNRIRPEIEHLKSQLTNHQAVVAEKHDLERQLNTLEVELQNEKRYKQRIQQKSDAESSEDWKTRLAAVEKKHASEKKEWEKLKKEHERDLREVQGQSERLEERVLTIKLKFKSVQSELKDAREEVERCHAELEAIRKAPRKVSDQPKKMVTMKPPASRKRRVNEMSLEDISIGTPGPDETTNKRASKKRGAEHALVGEKSTFSVTPFLNRTKNLSDESIDLLSPTSKPAGFPEAVIEDEDVDEDEDEQAEVTAPRFEPQETEESTEAALVEVETKKAPSSKQQKPRGRPRKALDDASTLKKNMPSSSVPKKQTSQAHSKLEKVTEEAEEVEQDNGAVKKAKKGPELNVKGIEARTGNSVPEADGGKKKRKMLGGSNKTLFDDDEVEMLPKPVKVLKAQLGAGRRLKVPLGGAANAFGGRTFSPLKRDRRGVNASFLA</sequence>
<keyword evidence="1" id="KW-0175">Coiled coil</keyword>
<evidence type="ECO:0000313" key="4">
    <source>
        <dbReference type="Proteomes" id="UP001498421"/>
    </source>
</evidence>
<evidence type="ECO:0000256" key="1">
    <source>
        <dbReference type="SAM" id="Coils"/>
    </source>
</evidence>
<gene>
    <name evidence="3" type="ORF">QQZ08_003863</name>
</gene>
<keyword evidence="4" id="KW-1185">Reference proteome</keyword>
<dbReference type="Proteomes" id="UP001498421">
    <property type="component" value="Unassembled WGS sequence"/>
</dbReference>
<feature type="compositionally biased region" description="Polar residues" evidence="2">
    <location>
        <begin position="427"/>
        <end position="445"/>
    </location>
</feature>
<feature type="region of interest" description="Disordered" evidence="2">
    <location>
        <begin position="264"/>
        <end position="505"/>
    </location>
</feature>
<comment type="caution">
    <text evidence="3">The sequence shown here is derived from an EMBL/GenBank/DDBJ whole genome shotgun (WGS) entry which is preliminary data.</text>
</comment>
<evidence type="ECO:0000313" key="3">
    <source>
        <dbReference type="EMBL" id="KAK7429668.1"/>
    </source>
</evidence>
<evidence type="ECO:0000256" key="2">
    <source>
        <dbReference type="SAM" id="MobiDB-lite"/>
    </source>
</evidence>
<proteinExistence type="predicted"/>
<accession>A0ABR1I7T7</accession>
<feature type="compositionally biased region" description="Basic and acidic residues" evidence="2">
    <location>
        <begin position="264"/>
        <end position="275"/>
    </location>
</feature>
<feature type="coiled-coil region" evidence="1">
    <location>
        <begin position="74"/>
        <end position="118"/>
    </location>
</feature>
<protein>
    <submittedName>
        <fullName evidence="3">Uncharacterized protein</fullName>
    </submittedName>
</protein>
<feature type="compositionally biased region" description="Acidic residues" evidence="2">
    <location>
        <begin position="363"/>
        <end position="377"/>
    </location>
</feature>
<reference evidence="3 4" key="1">
    <citation type="journal article" date="2025" name="Microbiol. Resour. Announc.">
        <title>Draft genome sequences for Neonectria magnoliae and Neonectria punicea, canker pathogens of Liriodendron tulipifera and Acer saccharum in West Virginia.</title>
        <authorList>
            <person name="Petronek H.M."/>
            <person name="Kasson M.T."/>
            <person name="Metheny A.M."/>
            <person name="Stauder C.M."/>
            <person name="Lovett B."/>
            <person name="Lynch S.C."/>
            <person name="Garnas J.R."/>
            <person name="Kasson L.R."/>
            <person name="Stajich J.E."/>
        </authorList>
    </citation>
    <scope>NUCLEOTIDE SEQUENCE [LARGE SCALE GENOMIC DNA]</scope>
    <source>
        <strain evidence="3 4">NRRL 64651</strain>
    </source>
</reference>
<name>A0ABR1I7T7_9HYPO</name>